<comment type="caution">
    <text evidence="5">The sequence shown here is derived from an EMBL/GenBank/DDBJ whole genome shotgun (WGS) entry which is preliminary data.</text>
</comment>
<evidence type="ECO:0000313" key="5">
    <source>
        <dbReference type="EMBL" id="GFP97944.1"/>
    </source>
</evidence>
<evidence type="ECO:0000259" key="4">
    <source>
        <dbReference type="Pfam" id="PF00234"/>
    </source>
</evidence>
<dbReference type="InterPro" id="IPR000528">
    <property type="entry name" value="Plant_nsLTP"/>
</dbReference>
<name>A0A830CP39_9LAMI</name>
<dbReference type="GO" id="GO:0008289">
    <property type="term" value="F:lipid binding"/>
    <property type="evidence" value="ECO:0007669"/>
    <property type="project" value="UniProtKB-KW"/>
</dbReference>
<protein>
    <submittedName>
        <fullName evidence="5">Non-specific lipid-transfer protein cw18</fullName>
    </submittedName>
</protein>
<dbReference type="PRINTS" id="PR00382">
    <property type="entry name" value="LIPIDTRNSFER"/>
</dbReference>
<dbReference type="Gene3D" id="1.10.110.10">
    <property type="entry name" value="Plant lipid-transfer and hydrophobic proteins"/>
    <property type="match status" value="1"/>
</dbReference>
<keyword evidence="6" id="KW-1185">Reference proteome</keyword>
<dbReference type="InterPro" id="IPR016140">
    <property type="entry name" value="Bifunc_inhib/LTP/seed_store"/>
</dbReference>
<gene>
    <name evidence="5" type="ORF">PHJA_001938500</name>
</gene>
<dbReference type="AlphaFoldDB" id="A0A830CP39"/>
<sequence length="100" mass="10786">MRRVSAIRCIDAITKLMPCQPFLLGTGNSVTVPCCQGADSLSQLVSSHRDELKATCQCLKQAAAAMGVNTARAKQIPQLCKISVPVPIDPNVNCDRFEIK</sequence>
<reference evidence="5" key="1">
    <citation type="submission" date="2020-07" db="EMBL/GenBank/DDBJ databases">
        <title>Ethylene signaling mediates host invasion by parasitic plants.</title>
        <authorList>
            <person name="Yoshida S."/>
        </authorList>
    </citation>
    <scope>NUCLEOTIDE SEQUENCE</scope>
    <source>
        <strain evidence="5">Okayama</strain>
    </source>
</reference>
<proteinExistence type="inferred from homology"/>
<keyword evidence="2" id="KW-0813">Transport</keyword>
<dbReference type="OrthoDB" id="1876592at2759"/>
<dbReference type="Proteomes" id="UP000653305">
    <property type="component" value="Unassembled WGS sequence"/>
</dbReference>
<dbReference type="GO" id="GO:0006869">
    <property type="term" value="P:lipid transport"/>
    <property type="evidence" value="ECO:0007669"/>
    <property type="project" value="InterPro"/>
</dbReference>
<dbReference type="PANTHER" id="PTHR33076">
    <property type="entry name" value="NON-SPECIFIC LIPID-TRANSFER PROTEIN 2-RELATED"/>
    <property type="match status" value="1"/>
</dbReference>
<organism evidence="5 6">
    <name type="scientific">Phtheirospermum japonicum</name>
    <dbReference type="NCBI Taxonomy" id="374723"/>
    <lineage>
        <taxon>Eukaryota</taxon>
        <taxon>Viridiplantae</taxon>
        <taxon>Streptophyta</taxon>
        <taxon>Embryophyta</taxon>
        <taxon>Tracheophyta</taxon>
        <taxon>Spermatophyta</taxon>
        <taxon>Magnoliopsida</taxon>
        <taxon>eudicotyledons</taxon>
        <taxon>Gunneridae</taxon>
        <taxon>Pentapetalae</taxon>
        <taxon>asterids</taxon>
        <taxon>lamiids</taxon>
        <taxon>Lamiales</taxon>
        <taxon>Orobanchaceae</taxon>
        <taxon>Orobanchaceae incertae sedis</taxon>
        <taxon>Phtheirospermum</taxon>
    </lineage>
</organism>
<evidence type="ECO:0000256" key="1">
    <source>
        <dbReference type="ARBA" id="ARBA00009748"/>
    </source>
</evidence>
<comment type="similarity">
    <text evidence="1">Belongs to the plant LTP family.</text>
</comment>
<dbReference type="Pfam" id="PF00234">
    <property type="entry name" value="Tryp_alpha_amyl"/>
    <property type="match status" value="1"/>
</dbReference>
<dbReference type="InterPro" id="IPR036312">
    <property type="entry name" value="Bifun_inhib/LTP/seed_sf"/>
</dbReference>
<feature type="domain" description="Bifunctional inhibitor/plant lipid transfer protein/seed storage helical" evidence="4">
    <location>
        <begin position="9"/>
        <end position="94"/>
    </location>
</feature>
<keyword evidence="3" id="KW-0446">Lipid-binding</keyword>
<dbReference type="SUPFAM" id="SSF47699">
    <property type="entry name" value="Bifunctional inhibitor/lipid-transfer protein/seed storage 2S albumin"/>
    <property type="match status" value="1"/>
</dbReference>
<evidence type="ECO:0000313" key="6">
    <source>
        <dbReference type="Proteomes" id="UP000653305"/>
    </source>
</evidence>
<evidence type="ECO:0000256" key="3">
    <source>
        <dbReference type="ARBA" id="ARBA00023121"/>
    </source>
</evidence>
<accession>A0A830CP39</accession>
<evidence type="ECO:0000256" key="2">
    <source>
        <dbReference type="ARBA" id="ARBA00022448"/>
    </source>
</evidence>
<dbReference type="EMBL" id="BMAC01000508">
    <property type="protein sequence ID" value="GFP97944.1"/>
    <property type="molecule type" value="Genomic_DNA"/>
</dbReference>
<dbReference type="CDD" id="cd01960">
    <property type="entry name" value="nsLTP1"/>
    <property type="match status" value="1"/>
</dbReference>